<proteinExistence type="predicted"/>
<name>A0A8J2SCS5_9STRA</name>
<feature type="repeat" description="ANK" evidence="3">
    <location>
        <begin position="200"/>
        <end position="232"/>
    </location>
</feature>
<dbReference type="GO" id="GO:0045944">
    <property type="term" value="P:positive regulation of transcription by RNA polymerase II"/>
    <property type="evidence" value="ECO:0007669"/>
    <property type="project" value="TreeGrafter"/>
</dbReference>
<dbReference type="InterPro" id="IPR050663">
    <property type="entry name" value="Ankyrin-SOCS_Box"/>
</dbReference>
<keyword evidence="6" id="KW-1185">Reference proteome</keyword>
<dbReference type="GO" id="GO:0005634">
    <property type="term" value="C:nucleus"/>
    <property type="evidence" value="ECO:0007669"/>
    <property type="project" value="TreeGrafter"/>
</dbReference>
<evidence type="ECO:0008006" key="7">
    <source>
        <dbReference type="Google" id="ProtNLM"/>
    </source>
</evidence>
<dbReference type="Proteomes" id="UP000789595">
    <property type="component" value="Unassembled WGS sequence"/>
</dbReference>
<evidence type="ECO:0000256" key="1">
    <source>
        <dbReference type="ARBA" id="ARBA00022737"/>
    </source>
</evidence>
<dbReference type="GO" id="GO:0000976">
    <property type="term" value="F:transcription cis-regulatory region binding"/>
    <property type="evidence" value="ECO:0007669"/>
    <property type="project" value="TreeGrafter"/>
</dbReference>
<feature type="coiled-coil region" evidence="4">
    <location>
        <begin position="290"/>
        <end position="317"/>
    </location>
</feature>
<dbReference type="PANTHER" id="PTHR24193:SF121">
    <property type="entry name" value="ADA2A-CONTAINING COMPLEX COMPONENT 3, ISOFORM D"/>
    <property type="match status" value="1"/>
</dbReference>
<dbReference type="OrthoDB" id="188462at2759"/>
<feature type="repeat" description="ANK" evidence="3">
    <location>
        <begin position="167"/>
        <end position="199"/>
    </location>
</feature>
<dbReference type="Pfam" id="PF12796">
    <property type="entry name" value="Ank_2"/>
    <property type="match status" value="2"/>
</dbReference>
<organism evidence="5 6">
    <name type="scientific">Pelagomonas calceolata</name>
    <dbReference type="NCBI Taxonomy" id="35677"/>
    <lineage>
        <taxon>Eukaryota</taxon>
        <taxon>Sar</taxon>
        <taxon>Stramenopiles</taxon>
        <taxon>Ochrophyta</taxon>
        <taxon>Pelagophyceae</taxon>
        <taxon>Pelagomonadales</taxon>
        <taxon>Pelagomonadaceae</taxon>
        <taxon>Pelagomonas</taxon>
    </lineage>
</organism>
<dbReference type="Gene3D" id="1.25.40.20">
    <property type="entry name" value="Ankyrin repeat-containing domain"/>
    <property type="match status" value="2"/>
</dbReference>
<comment type="caution">
    <text evidence="5">The sequence shown here is derived from an EMBL/GenBank/DDBJ whole genome shotgun (WGS) entry which is preliminary data.</text>
</comment>
<reference evidence="5" key="1">
    <citation type="submission" date="2021-11" db="EMBL/GenBank/DDBJ databases">
        <authorList>
            <consortium name="Genoscope - CEA"/>
            <person name="William W."/>
        </authorList>
    </citation>
    <scope>NUCLEOTIDE SEQUENCE</scope>
</reference>
<accession>A0A8J2SCS5</accession>
<feature type="repeat" description="ANK" evidence="3">
    <location>
        <begin position="97"/>
        <end position="129"/>
    </location>
</feature>
<evidence type="ECO:0000256" key="2">
    <source>
        <dbReference type="ARBA" id="ARBA00023043"/>
    </source>
</evidence>
<keyword evidence="2 3" id="KW-0040">ANK repeat</keyword>
<evidence type="ECO:0000256" key="4">
    <source>
        <dbReference type="SAM" id="Coils"/>
    </source>
</evidence>
<evidence type="ECO:0000313" key="5">
    <source>
        <dbReference type="EMBL" id="CAH0369470.1"/>
    </source>
</evidence>
<dbReference type="SMART" id="SM00248">
    <property type="entry name" value="ANK"/>
    <property type="match status" value="5"/>
</dbReference>
<sequence length="319" mass="35264">MRLPETDDEAEDRRKDIRRRYKDAGKRLRSFARYGDLASVLQLLPEGVYAFCAGSHPRLGAASPVRLLPRPLVKVIARFAHEKIDINAADDRQGLSRGGTALHQACEDGHVEVAKALIRNGADINAMRYLDETVLMAACAARRGTHGFQRPDLDTARLILESGADVNLGSPLFNAAFCNHVDVVRLLLEFRAEVDRRNRWGTTPLIAAAKEGHDECVRVLLDAGAAVDGSEETGRRALYYACYEGYTSTAQLLLARGADVSASNGRDPFRPVFRAITYDKDKRKIGEALLATMRARTARLEAENAELKSRLARYETNNA</sequence>
<feature type="repeat" description="ANK" evidence="3">
    <location>
        <begin position="233"/>
        <end position="265"/>
    </location>
</feature>
<dbReference type="PRINTS" id="PR01415">
    <property type="entry name" value="ANKYRIN"/>
</dbReference>
<evidence type="ECO:0000313" key="6">
    <source>
        <dbReference type="Proteomes" id="UP000789595"/>
    </source>
</evidence>
<keyword evidence="4" id="KW-0175">Coiled coil</keyword>
<dbReference type="PANTHER" id="PTHR24193">
    <property type="entry name" value="ANKYRIN REPEAT PROTEIN"/>
    <property type="match status" value="1"/>
</dbReference>
<dbReference type="AlphaFoldDB" id="A0A8J2SCS5"/>
<dbReference type="InterPro" id="IPR002110">
    <property type="entry name" value="Ankyrin_rpt"/>
</dbReference>
<gene>
    <name evidence="5" type="ORF">PECAL_2P25930</name>
</gene>
<dbReference type="EMBL" id="CAKKNE010000002">
    <property type="protein sequence ID" value="CAH0369470.1"/>
    <property type="molecule type" value="Genomic_DNA"/>
</dbReference>
<dbReference type="PROSITE" id="PS50297">
    <property type="entry name" value="ANK_REP_REGION"/>
    <property type="match status" value="3"/>
</dbReference>
<evidence type="ECO:0000256" key="3">
    <source>
        <dbReference type="PROSITE-ProRule" id="PRU00023"/>
    </source>
</evidence>
<protein>
    <recommendedName>
        <fullName evidence="7">Ankyrin repeat domain-containing protein</fullName>
    </recommendedName>
</protein>
<dbReference type="PROSITE" id="PS50088">
    <property type="entry name" value="ANK_REPEAT"/>
    <property type="match status" value="4"/>
</dbReference>
<dbReference type="SUPFAM" id="SSF48403">
    <property type="entry name" value="Ankyrin repeat"/>
    <property type="match status" value="1"/>
</dbReference>
<dbReference type="InterPro" id="IPR036770">
    <property type="entry name" value="Ankyrin_rpt-contain_sf"/>
</dbReference>
<keyword evidence="1" id="KW-0677">Repeat</keyword>